<dbReference type="Pfam" id="PF01019">
    <property type="entry name" value="G_glu_transpept"/>
    <property type="match status" value="1"/>
</dbReference>
<dbReference type="GO" id="GO:0006751">
    <property type="term" value="P:glutathione catabolic process"/>
    <property type="evidence" value="ECO:0007669"/>
    <property type="project" value="UniProtKB-UniRule"/>
</dbReference>
<dbReference type="AlphaFoldDB" id="W8KP29"/>
<dbReference type="HOGENOM" id="CLU_014813_0_3_6"/>
<dbReference type="PRINTS" id="PR01210">
    <property type="entry name" value="GGTRANSPTASE"/>
</dbReference>
<dbReference type="EMBL" id="CP007268">
    <property type="protein sequence ID" value="AHK78757.1"/>
    <property type="molecule type" value="Genomic_DNA"/>
</dbReference>
<dbReference type="GO" id="GO:0103068">
    <property type="term" value="F:leukotriene C4 gamma-glutamyl transferase activity"/>
    <property type="evidence" value="ECO:0007669"/>
    <property type="project" value="UniProtKB-EC"/>
</dbReference>
<evidence type="ECO:0000256" key="4">
    <source>
        <dbReference type="ARBA" id="ARBA00047417"/>
    </source>
</evidence>
<evidence type="ECO:0000313" key="9">
    <source>
        <dbReference type="EMBL" id="AHK78757.1"/>
    </source>
</evidence>
<dbReference type="SUPFAM" id="SSF56235">
    <property type="entry name" value="N-terminal nucleophile aminohydrolases (Ntn hydrolases)"/>
    <property type="match status" value="1"/>
</dbReference>
<dbReference type="InterPro" id="IPR029055">
    <property type="entry name" value="Ntn_hydrolases_N"/>
</dbReference>
<dbReference type="OrthoDB" id="5297205at2"/>
<dbReference type="InterPro" id="IPR051792">
    <property type="entry name" value="GGT_bact"/>
</dbReference>
<reference evidence="9 10" key="1">
    <citation type="journal article" date="2014" name="J Genomics">
        <title>Draft Genome Sequence of the Extremely Halophilic Phototrophic Purple Sulfur Bacterium Halorhodospira halochloris.</title>
        <authorList>
            <person name="Singh K.S."/>
            <person name="Kirksey J."/>
            <person name="Hoff W.D."/>
            <person name="Deole R."/>
        </authorList>
    </citation>
    <scope>NUCLEOTIDE SEQUENCE [LARGE SCALE GENOMIC DNA]</scope>
    <source>
        <strain evidence="9 10">A</strain>
    </source>
</reference>
<dbReference type="Gene3D" id="3.60.20.40">
    <property type="match status" value="1"/>
</dbReference>
<evidence type="ECO:0000313" key="10">
    <source>
        <dbReference type="Proteomes" id="UP000019442"/>
    </source>
</evidence>
<comment type="catalytic activity">
    <reaction evidence="1 7">
        <text>an S-substituted glutathione + H2O = an S-substituted L-cysteinylglycine + L-glutamate</text>
        <dbReference type="Rhea" id="RHEA:59468"/>
        <dbReference type="ChEBI" id="CHEBI:15377"/>
        <dbReference type="ChEBI" id="CHEBI:29985"/>
        <dbReference type="ChEBI" id="CHEBI:90779"/>
        <dbReference type="ChEBI" id="CHEBI:143103"/>
        <dbReference type="EC" id="3.4.19.13"/>
    </reaction>
</comment>
<dbReference type="Gene3D" id="1.10.246.130">
    <property type="match status" value="1"/>
</dbReference>
<dbReference type="RefSeq" id="WP_025281149.1">
    <property type="nucleotide sequence ID" value="NZ_CP007268.1"/>
</dbReference>
<evidence type="ECO:0000256" key="5">
    <source>
        <dbReference type="PIRSR" id="PIRSR600101-1"/>
    </source>
</evidence>
<dbReference type="UniPathway" id="UPA00204"/>
<dbReference type="GO" id="GO:0036374">
    <property type="term" value="F:glutathione hydrolase activity"/>
    <property type="evidence" value="ECO:0007669"/>
    <property type="project" value="UniProtKB-UniRule"/>
</dbReference>
<feature type="signal peptide" evidence="8">
    <location>
        <begin position="1"/>
        <end position="22"/>
    </location>
</feature>
<comment type="subunit">
    <text evidence="7">This enzyme consists of two polypeptide chains, which are synthesized in precursor form from a single polypeptide.</text>
</comment>
<dbReference type="InterPro" id="IPR043137">
    <property type="entry name" value="GGT_ssub_C"/>
</dbReference>
<keyword evidence="7 9" id="KW-0808">Transferase</keyword>
<evidence type="ECO:0000256" key="7">
    <source>
        <dbReference type="RuleBase" id="RU368036"/>
    </source>
</evidence>
<dbReference type="EC" id="3.4.19.13" evidence="7"/>
<dbReference type="GO" id="GO:0006750">
    <property type="term" value="P:glutathione biosynthetic process"/>
    <property type="evidence" value="ECO:0007669"/>
    <property type="project" value="UniProtKB-KW"/>
</dbReference>
<dbReference type="InterPro" id="IPR043138">
    <property type="entry name" value="GGT_lsub"/>
</dbReference>
<feature type="binding site" evidence="6">
    <location>
        <position position="408"/>
    </location>
    <ligand>
        <name>L-glutamate</name>
        <dbReference type="ChEBI" id="CHEBI:29985"/>
    </ligand>
</feature>
<feature type="chain" id="PRO_5004910620" description="Glutathione hydrolase proenzyme" evidence="8">
    <location>
        <begin position="23"/>
        <end position="561"/>
    </location>
</feature>
<feature type="active site" description="Nucleophile" evidence="5">
    <location>
        <position position="366"/>
    </location>
</feature>
<evidence type="ECO:0000256" key="8">
    <source>
        <dbReference type="SAM" id="SignalP"/>
    </source>
</evidence>
<gene>
    <name evidence="9" type="ORF">M911_05770</name>
</gene>
<comment type="PTM">
    <text evidence="7">Cleaved by autocatalysis into a large and a small subunit.</text>
</comment>
<dbReference type="Proteomes" id="UP000019442">
    <property type="component" value="Chromosome"/>
</dbReference>
<keyword evidence="7" id="KW-0378">Hydrolase</keyword>
<dbReference type="PANTHER" id="PTHR43199">
    <property type="entry name" value="GLUTATHIONE HYDROLASE"/>
    <property type="match status" value="1"/>
</dbReference>
<feature type="binding site" evidence="6">
    <location>
        <begin position="384"/>
        <end position="386"/>
    </location>
    <ligand>
        <name>L-glutamate</name>
        <dbReference type="ChEBI" id="CHEBI:29985"/>
    </ligand>
</feature>
<dbReference type="PANTHER" id="PTHR43199:SF6">
    <property type="entry name" value="GLUTATHIONE HYDROLASE PROENZYME"/>
    <property type="match status" value="1"/>
</dbReference>
<feature type="binding site" evidence="6">
    <location>
        <position position="458"/>
    </location>
    <ligand>
        <name>L-glutamate</name>
        <dbReference type="ChEBI" id="CHEBI:29985"/>
    </ligand>
</feature>
<feature type="binding site" evidence="6">
    <location>
        <begin position="437"/>
        <end position="438"/>
    </location>
    <ligand>
        <name>L-glutamate</name>
        <dbReference type="ChEBI" id="CHEBI:29985"/>
    </ligand>
</feature>
<dbReference type="PATRIC" id="fig|1354791.3.peg.1589"/>
<dbReference type="EC" id="2.3.2.2" evidence="7"/>
<evidence type="ECO:0000256" key="3">
    <source>
        <dbReference type="ARBA" id="ARBA00023315"/>
    </source>
</evidence>
<dbReference type="NCBIfam" id="TIGR00066">
    <property type="entry name" value="g_glut_trans"/>
    <property type="match status" value="1"/>
</dbReference>
<proteinExistence type="inferred from homology"/>
<name>W8KP29_9GAMM</name>
<evidence type="ECO:0000256" key="6">
    <source>
        <dbReference type="PIRSR" id="PIRSR600101-2"/>
    </source>
</evidence>
<keyword evidence="7" id="KW-0865">Zymogen</keyword>
<keyword evidence="10" id="KW-1185">Reference proteome</keyword>
<accession>W8KP29</accession>
<comment type="catalytic activity">
    <reaction evidence="2 7">
        <text>glutathione + H2O = L-cysteinylglycine + L-glutamate</text>
        <dbReference type="Rhea" id="RHEA:28807"/>
        <dbReference type="ChEBI" id="CHEBI:15377"/>
        <dbReference type="ChEBI" id="CHEBI:29985"/>
        <dbReference type="ChEBI" id="CHEBI:57925"/>
        <dbReference type="ChEBI" id="CHEBI:61694"/>
        <dbReference type="EC" id="3.4.19.13"/>
    </reaction>
</comment>
<keyword evidence="7" id="KW-0317">Glutathione biosynthesis</keyword>
<dbReference type="InterPro" id="IPR000101">
    <property type="entry name" value="GGT_peptidase"/>
</dbReference>
<organism evidence="9 10">
    <name type="scientific">Ectothiorhodospira haloalkaliphila</name>
    <dbReference type="NCBI Taxonomy" id="421628"/>
    <lineage>
        <taxon>Bacteria</taxon>
        <taxon>Pseudomonadati</taxon>
        <taxon>Pseudomonadota</taxon>
        <taxon>Gammaproteobacteria</taxon>
        <taxon>Chromatiales</taxon>
        <taxon>Ectothiorhodospiraceae</taxon>
        <taxon>Ectothiorhodospira</taxon>
    </lineage>
</organism>
<sequence length="561" mass="60040">MSRSTRSLVLLICLACAGPLLADAPPHGVATPHPLATEVALEVLSRGGNAFDAAVAVGAALAVVEPYGSGLGGGGFWLLHEAATGRQVMVDARERAPLAADADMFLDDEGEVDRDRVMNGPLAAAIPGTPAALDHIVREYGALPLTTLLEPAIRLAREGFPVDPVYERLTSFRRDTLRAWPASAAVFLDDGEVPEEGFVIHQPDLALTLERLADSGRDGFYRGPVAERLVEAVSEAGGIWTQEDLASYQVVEREPISFDYRGMRVVSAPPPSSGGIALAQAMQMMERFDLEAMDEADRLHHGVEAMRLAYHDRARYLGDVDFVQVPVERLIDPRYAAGLAATVHPGRVRPSEQLPGPAGLRGGEDTTHFSIIDAQGNRVSATLSLNYPFGSGFMPAGTGVVLNNHMDDFTAAPGTPNAYGLIQSSANRIEPGKRMLSSMSPTFLEMDDRVAALGTPGGSRIITMVLLSALDFHAGGGADRLVSSPRHHHQYLPDYIEYEPDAFSDELKAQLEAYGHVLEARSRPWGNLQAVVVETDGRFEAAADPRGVGTHSATGLLHPGE</sequence>
<reference evidence="10" key="2">
    <citation type="submission" date="2014-02" db="EMBL/GenBank/DDBJ databases">
        <title>Draft Genome Sequence of extremely halophilic bacteria Halorhodospira halochloris.</title>
        <authorList>
            <person name="Singh K.S."/>
        </authorList>
    </citation>
    <scope>NUCLEOTIDE SEQUENCE [LARGE SCALE GENOMIC DNA]</scope>
    <source>
        <strain evidence="10">A</strain>
    </source>
</reference>
<evidence type="ECO:0000256" key="1">
    <source>
        <dbReference type="ARBA" id="ARBA00001049"/>
    </source>
</evidence>
<comment type="catalytic activity">
    <reaction evidence="4 7">
        <text>an N-terminal (5-L-glutamyl)-[peptide] + an alpha-amino acid = 5-L-glutamyl amino acid + an N-terminal L-alpha-aminoacyl-[peptide]</text>
        <dbReference type="Rhea" id="RHEA:23904"/>
        <dbReference type="Rhea" id="RHEA-COMP:9780"/>
        <dbReference type="Rhea" id="RHEA-COMP:9795"/>
        <dbReference type="ChEBI" id="CHEBI:77644"/>
        <dbReference type="ChEBI" id="CHEBI:78597"/>
        <dbReference type="ChEBI" id="CHEBI:78599"/>
        <dbReference type="ChEBI" id="CHEBI:78608"/>
        <dbReference type="EC" id="2.3.2.2"/>
    </reaction>
</comment>
<comment type="similarity">
    <text evidence="7">Belongs to the gamma-glutamyltransferase family.</text>
</comment>
<comment type="pathway">
    <text evidence="7">Sulfur metabolism; glutathione metabolism.</text>
</comment>
<feature type="binding site" evidence="6">
    <location>
        <position position="93"/>
    </location>
    <ligand>
        <name>L-glutamate</name>
        <dbReference type="ChEBI" id="CHEBI:29985"/>
    </ligand>
</feature>
<protein>
    <recommendedName>
        <fullName evidence="7">Glutathione hydrolase proenzyme</fullName>
        <ecNumber evidence="7">2.3.2.2</ecNumber>
        <ecNumber evidence="7">3.4.19.13</ecNumber>
    </recommendedName>
    <component>
        <recommendedName>
            <fullName evidence="7">Glutathione hydrolase large chain</fullName>
        </recommendedName>
    </component>
    <component>
        <recommendedName>
            <fullName evidence="7">Glutathione hydrolase small chain</fullName>
        </recommendedName>
    </component>
</protein>
<dbReference type="KEGG" id="hhc:M911_05770"/>
<keyword evidence="3 7" id="KW-0012">Acyltransferase</keyword>
<keyword evidence="8" id="KW-0732">Signal</keyword>
<evidence type="ECO:0000256" key="2">
    <source>
        <dbReference type="ARBA" id="ARBA00001089"/>
    </source>
</evidence>